<keyword evidence="8" id="KW-1015">Disulfide bond</keyword>
<evidence type="ECO:0000313" key="13">
    <source>
        <dbReference type="Proteomes" id="UP000244867"/>
    </source>
</evidence>
<evidence type="ECO:0000256" key="9">
    <source>
        <dbReference type="ARBA" id="ARBA00023284"/>
    </source>
</evidence>
<dbReference type="GO" id="GO:0016020">
    <property type="term" value="C:membrane"/>
    <property type="evidence" value="ECO:0007669"/>
    <property type="project" value="UniProtKB-SubCell"/>
</dbReference>
<evidence type="ECO:0000256" key="3">
    <source>
        <dbReference type="ARBA" id="ARBA00022692"/>
    </source>
</evidence>
<feature type="transmembrane region" description="Helical" evidence="10">
    <location>
        <begin position="20"/>
        <end position="40"/>
    </location>
</feature>
<dbReference type="Proteomes" id="UP000244867">
    <property type="component" value="Unassembled WGS sequence"/>
</dbReference>
<sequence length="208" mass="22529">MSEPAANRAEHHSHTSERPLAWLLLACGVIGAVAAMVLLAEKIALLTDDTYVPSCSINPVLNCGSIMRTAQAEAFGFPNPIIGVAAFPVVATVGAALLAGAAMTSWFWRGLQAGVTFGIGFVLWLVFQSLYRIDALCPYCMAVWAVTWPVFLYVTMRNARSGVLGGTILRSQTTVVLGEWHAPILLAGYVLILALIVERFWTYWSTLL</sequence>
<dbReference type="InterPro" id="IPR041714">
    <property type="entry name" value="VKOR_Actinobacteria"/>
</dbReference>
<dbReference type="GO" id="GO:0048038">
    <property type="term" value="F:quinone binding"/>
    <property type="evidence" value="ECO:0007669"/>
    <property type="project" value="UniProtKB-KW"/>
</dbReference>
<gene>
    <name evidence="12" type="ORF">C7S10_13595</name>
</gene>
<evidence type="ECO:0000259" key="11">
    <source>
        <dbReference type="SMART" id="SM00756"/>
    </source>
</evidence>
<feature type="transmembrane region" description="Helical" evidence="10">
    <location>
        <begin position="175"/>
        <end position="197"/>
    </location>
</feature>
<evidence type="ECO:0000256" key="5">
    <source>
        <dbReference type="ARBA" id="ARBA00022989"/>
    </source>
</evidence>
<keyword evidence="3 10" id="KW-0812">Transmembrane</keyword>
<dbReference type="CDD" id="cd12922">
    <property type="entry name" value="VKOR_5"/>
    <property type="match status" value="1"/>
</dbReference>
<evidence type="ECO:0000256" key="10">
    <source>
        <dbReference type="SAM" id="Phobius"/>
    </source>
</evidence>
<comment type="similarity">
    <text evidence="2">Belongs to the VKOR family.</text>
</comment>
<accession>A0A2R7YWI8</accession>
<comment type="subcellular location">
    <subcellularLocation>
        <location evidence="1">Membrane</location>
        <topology evidence="1">Multi-pass membrane protein</topology>
    </subcellularLocation>
</comment>
<reference evidence="12 13" key="1">
    <citation type="submission" date="2018-03" db="EMBL/GenBank/DDBJ databases">
        <authorList>
            <person name="Keele B.F."/>
        </authorList>
    </citation>
    <scope>NUCLEOTIDE SEQUENCE [LARGE SCALE GENOMIC DNA]</scope>
    <source>
        <strain evidence="12 13">IB-3</strain>
    </source>
</reference>
<keyword evidence="5 10" id="KW-1133">Transmembrane helix</keyword>
<feature type="domain" description="Vitamin K epoxide reductase" evidence="11">
    <location>
        <begin position="17"/>
        <end position="158"/>
    </location>
</feature>
<evidence type="ECO:0000256" key="8">
    <source>
        <dbReference type="ARBA" id="ARBA00023157"/>
    </source>
</evidence>
<feature type="transmembrane region" description="Helical" evidence="10">
    <location>
        <begin position="81"/>
        <end position="99"/>
    </location>
</feature>
<keyword evidence="7 10" id="KW-0472">Membrane</keyword>
<evidence type="ECO:0000256" key="7">
    <source>
        <dbReference type="ARBA" id="ARBA00023136"/>
    </source>
</evidence>
<dbReference type="EMBL" id="PYXZ01000005">
    <property type="protein sequence ID" value="PUA80770.1"/>
    <property type="molecule type" value="Genomic_DNA"/>
</dbReference>
<dbReference type="GO" id="GO:0016491">
    <property type="term" value="F:oxidoreductase activity"/>
    <property type="evidence" value="ECO:0007669"/>
    <property type="project" value="UniProtKB-KW"/>
</dbReference>
<organism evidence="12 13">
    <name type="scientific">Nocardioides currus</name>
    <dbReference type="NCBI Taxonomy" id="2133958"/>
    <lineage>
        <taxon>Bacteria</taxon>
        <taxon>Bacillati</taxon>
        <taxon>Actinomycetota</taxon>
        <taxon>Actinomycetes</taxon>
        <taxon>Propionibacteriales</taxon>
        <taxon>Nocardioidaceae</taxon>
        <taxon>Nocardioides</taxon>
    </lineage>
</organism>
<dbReference type="InterPro" id="IPR038354">
    <property type="entry name" value="VKOR_sf"/>
</dbReference>
<dbReference type="Gene3D" id="1.20.1440.130">
    <property type="entry name" value="VKOR domain"/>
    <property type="match status" value="1"/>
</dbReference>
<evidence type="ECO:0000256" key="4">
    <source>
        <dbReference type="ARBA" id="ARBA00022719"/>
    </source>
</evidence>
<feature type="transmembrane region" description="Helical" evidence="10">
    <location>
        <begin position="133"/>
        <end position="154"/>
    </location>
</feature>
<dbReference type="OrthoDB" id="9783799at2"/>
<keyword evidence="4" id="KW-0874">Quinone</keyword>
<evidence type="ECO:0000256" key="6">
    <source>
        <dbReference type="ARBA" id="ARBA00023002"/>
    </source>
</evidence>
<evidence type="ECO:0000256" key="2">
    <source>
        <dbReference type="ARBA" id="ARBA00006214"/>
    </source>
</evidence>
<keyword evidence="13" id="KW-1185">Reference proteome</keyword>
<evidence type="ECO:0000256" key="1">
    <source>
        <dbReference type="ARBA" id="ARBA00004141"/>
    </source>
</evidence>
<proteinExistence type="inferred from homology"/>
<keyword evidence="6" id="KW-0560">Oxidoreductase</keyword>
<protein>
    <submittedName>
        <fullName evidence="12">Vitamin K epoxide reductase</fullName>
    </submittedName>
</protein>
<dbReference type="Pfam" id="PF07884">
    <property type="entry name" value="VKOR"/>
    <property type="match status" value="1"/>
</dbReference>
<feature type="transmembrane region" description="Helical" evidence="10">
    <location>
        <begin position="106"/>
        <end position="127"/>
    </location>
</feature>
<dbReference type="InterPro" id="IPR012932">
    <property type="entry name" value="VKOR"/>
</dbReference>
<name>A0A2R7YWI8_9ACTN</name>
<comment type="caution">
    <text evidence="12">The sequence shown here is derived from an EMBL/GenBank/DDBJ whole genome shotgun (WGS) entry which is preliminary data.</text>
</comment>
<dbReference type="AlphaFoldDB" id="A0A2R7YWI8"/>
<dbReference type="SMART" id="SM00756">
    <property type="entry name" value="VKc"/>
    <property type="match status" value="1"/>
</dbReference>
<evidence type="ECO:0000313" key="12">
    <source>
        <dbReference type="EMBL" id="PUA80770.1"/>
    </source>
</evidence>
<keyword evidence="9" id="KW-0676">Redox-active center</keyword>